<dbReference type="GO" id="GO:0005737">
    <property type="term" value="C:cytoplasm"/>
    <property type="evidence" value="ECO:0007669"/>
    <property type="project" value="UniProtKB-SubCell"/>
</dbReference>
<dbReference type="EMBL" id="OKRC01000001">
    <property type="protein sequence ID" value="SPE18451.1"/>
    <property type="molecule type" value="Genomic_DNA"/>
</dbReference>
<reference evidence="8 11" key="2">
    <citation type="submission" date="2018-02" db="EMBL/GenBank/DDBJ databases">
        <authorList>
            <person name="Rodrigo-Torres L."/>
            <person name="Arahal R. D."/>
            <person name="Lucena T."/>
        </authorList>
    </citation>
    <scope>NUCLEOTIDE SEQUENCE [LARGE SCALE GENOMIC DNA]</scope>
    <source>
        <strain evidence="8 11">CECT 9267</strain>
    </source>
</reference>
<sequence length="144" mass="15923">MAGKFSFSNFFGMTEDEDYSTDLQGTKTTDEVSPTSRPDNIISMTAAGNAKMNKIVLCEPRIYSDAKKVGKHLLENKAVIVNFTRIEGAQASRIIDFLTGTVFAINGEIQRVGEQIFLCTPPNYEIDGNLSDIIDQNDFDSEVN</sequence>
<proteinExistence type="inferred from homology"/>
<accession>A0A094Y0Z4</accession>
<feature type="compositionally biased region" description="Polar residues" evidence="6">
    <location>
        <begin position="21"/>
        <end position="38"/>
    </location>
</feature>
<evidence type="ECO:0000256" key="6">
    <source>
        <dbReference type="SAM" id="MobiDB-lite"/>
    </source>
</evidence>
<dbReference type="Proteomes" id="UP000239650">
    <property type="component" value="Unassembled WGS sequence"/>
</dbReference>
<dbReference type="GeneID" id="57133615"/>
<protein>
    <recommendedName>
        <fullName evidence="5">Cell division protein SepF</fullName>
    </recommendedName>
</protein>
<dbReference type="HAMAP" id="MF_01197">
    <property type="entry name" value="SepF"/>
    <property type="match status" value="1"/>
</dbReference>
<dbReference type="Pfam" id="PF04472">
    <property type="entry name" value="SepF"/>
    <property type="match status" value="1"/>
</dbReference>
<dbReference type="EMBL" id="CP122959">
    <property type="protein sequence ID" value="WGI19926.1"/>
    <property type="molecule type" value="Genomic_DNA"/>
</dbReference>
<reference evidence="9" key="3">
    <citation type="submission" date="2023-04" db="EMBL/GenBank/DDBJ databases">
        <title>Novel strain of Lactilactobacillus sakei and use thereof.</title>
        <authorList>
            <person name="Kim S.Y."/>
        </authorList>
    </citation>
    <scope>NUCLEOTIDE SEQUENCE</scope>
    <source>
        <strain evidence="9">HUP1</strain>
    </source>
</reference>
<dbReference type="Proteomes" id="UP000234349">
    <property type="component" value="Unassembled WGS sequence"/>
</dbReference>
<dbReference type="InterPro" id="IPR038594">
    <property type="entry name" value="SepF-like_sf"/>
</dbReference>
<dbReference type="InterPro" id="IPR007561">
    <property type="entry name" value="Cell_div_SepF/SepF-rel"/>
</dbReference>
<dbReference type="EMBL" id="MKGH01000040">
    <property type="protein sequence ID" value="PKX76872.1"/>
    <property type="molecule type" value="Genomic_DNA"/>
</dbReference>
<evidence type="ECO:0000313" key="9">
    <source>
        <dbReference type="EMBL" id="WGI19926.1"/>
    </source>
</evidence>
<name>A0A094Y0Z4_LATSK</name>
<evidence type="ECO:0000256" key="5">
    <source>
        <dbReference type="HAMAP-Rule" id="MF_01197"/>
    </source>
</evidence>
<dbReference type="GO" id="GO:0000917">
    <property type="term" value="P:division septum assembly"/>
    <property type="evidence" value="ECO:0007669"/>
    <property type="project" value="UniProtKB-KW"/>
</dbReference>
<dbReference type="Proteomes" id="UP001179858">
    <property type="component" value="Chromosome"/>
</dbReference>
<organism evidence="8 11">
    <name type="scientific">Latilactobacillus sakei</name>
    <name type="common">Lactobacillus sakei</name>
    <dbReference type="NCBI Taxonomy" id="1599"/>
    <lineage>
        <taxon>Bacteria</taxon>
        <taxon>Bacillati</taxon>
        <taxon>Bacillota</taxon>
        <taxon>Bacilli</taxon>
        <taxon>Lactobacillales</taxon>
        <taxon>Lactobacillaceae</taxon>
        <taxon>Latilactobacillus</taxon>
    </lineage>
</organism>
<feature type="region of interest" description="Disordered" evidence="6">
    <location>
        <begin position="21"/>
        <end position="40"/>
    </location>
</feature>
<dbReference type="AlphaFoldDB" id="A0A094Y0Z4"/>
<reference evidence="7 10" key="1">
    <citation type="submission" date="2016-09" db="EMBL/GenBank/DDBJ databases">
        <authorList>
            <person name="Inglin R.C."/>
        </authorList>
    </citation>
    <scope>NUCLEOTIDE SEQUENCE [LARGE SCALE GENOMIC DNA]</scope>
    <source>
        <strain evidence="7 10">RI-517</strain>
    </source>
</reference>
<comment type="similarity">
    <text evidence="5">Belongs to the SepF family.</text>
</comment>
<dbReference type="PANTHER" id="PTHR35798:SF1">
    <property type="entry name" value="CELL DIVISION PROTEIN SEPF"/>
    <property type="match status" value="1"/>
</dbReference>
<comment type="subunit">
    <text evidence="5">Homodimer. Interacts with FtsZ.</text>
</comment>
<dbReference type="PANTHER" id="PTHR35798">
    <property type="entry name" value="CELL DIVISION PROTEIN SEPF"/>
    <property type="match status" value="1"/>
</dbReference>
<evidence type="ECO:0000313" key="7">
    <source>
        <dbReference type="EMBL" id="PKX76872.1"/>
    </source>
</evidence>
<keyword evidence="3 5" id="KW-0131">Cell cycle</keyword>
<dbReference type="OMA" id="KINIHEP"/>
<dbReference type="GO" id="GO:0043093">
    <property type="term" value="P:FtsZ-dependent cytokinesis"/>
    <property type="evidence" value="ECO:0007669"/>
    <property type="project" value="UniProtKB-UniRule"/>
</dbReference>
<keyword evidence="2 5" id="KW-0717">Septation</keyword>
<dbReference type="Gene3D" id="3.30.110.150">
    <property type="entry name" value="SepF-like protein"/>
    <property type="match status" value="1"/>
</dbReference>
<dbReference type="InterPro" id="IPR023052">
    <property type="entry name" value="Cell_div_SepF"/>
</dbReference>
<comment type="subcellular location">
    <subcellularLocation>
        <location evidence="5">Cytoplasm</location>
    </subcellularLocation>
    <text evidence="5">Localizes to the division site, in a FtsZ-dependent manner.</text>
</comment>
<evidence type="ECO:0000313" key="10">
    <source>
        <dbReference type="Proteomes" id="UP000234349"/>
    </source>
</evidence>
<evidence type="ECO:0000256" key="2">
    <source>
        <dbReference type="ARBA" id="ARBA00023210"/>
    </source>
</evidence>
<evidence type="ECO:0000256" key="4">
    <source>
        <dbReference type="ARBA" id="ARBA00044936"/>
    </source>
</evidence>
<dbReference type="RefSeq" id="WP_011374459.1">
    <property type="nucleotide sequence ID" value="NZ_AP017931.1"/>
</dbReference>
<gene>
    <name evidence="5 8" type="primary">sepF</name>
    <name evidence="7" type="ORF">CUR37_07945</name>
    <name evidence="8" type="ORF">LAS9267_00097</name>
    <name evidence="9" type="ORF">QBD03_04245</name>
</gene>
<keyword evidence="1 5" id="KW-0132">Cell division</keyword>
<evidence type="ECO:0000313" key="11">
    <source>
        <dbReference type="Proteomes" id="UP000239650"/>
    </source>
</evidence>
<dbReference type="SMR" id="A0A094Y0Z4"/>
<comment type="function">
    <text evidence="4 5">Cell division protein that is part of the divisome complex and is recruited early to the Z-ring. Probably stimulates Z-ring formation, perhaps through the cross-linking of FtsZ protofilaments. Its function overlaps with FtsA.</text>
</comment>
<evidence type="ECO:0000313" key="8">
    <source>
        <dbReference type="EMBL" id="SPE18451.1"/>
    </source>
</evidence>
<evidence type="ECO:0000256" key="3">
    <source>
        <dbReference type="ARBA" id="ARBA00023306"/>
    </source>
</evidence>
<evidence type="ECO:0000256" key="1">
    <source>
        <dbReference type="ARBA" id="ARBA00022618"/>
    </source>
</evidence>
<keyword evidence="5" id="KW-0963">Cytoplasm</keyword>